<comment type="caution">
    <text evidence="2">The sequence shown here is derived from an EMBL/GenBank/DDBJ whole genome shotgun (WGS) entry which is preliminary data.</text>
</comment>
<feature type="region of interest" description="Disordered" evidence="1">
    <location>
        <begin position="196"/>
        <end position="240"/>
    </location>
</feature>
<reference evidence="2 3" key="1">
    <citation type="journal article" date="2024" name="G3 (Bethesda)">
        <title>Genome assembly of Hibiscus sabdariffa L. provides insights into metabolisms of medicinal natural products.</title>
        <authorList>
            <person name="Kim T."/>
        </authorList>
    </citation>
    <scope>NUCLEOTIDE SEQUENCE [LARGE SCALE GENOMIC DNA]</scope>
    <source>
        <strain evidence="2">TK-2024</strain>
        <tissue evidence="2">Old leaves</tissue>
    </source>
</reference>
<evidence type="ECO:0000313" key="3">
    <source>
        <dbReference type="Proteomes" id="UP001396334"/>
    </source>
</evidence>
<keyword evidence="3" id="KW-1185">Reference proteome</keyword>
<organism evidence="2 3">
    <name type="scientific">Hibiscus sabdariffa</name>
    <name type="common">roselle</name>
    <dbReference type="NCBI Taxonomy" id="183260"/>
    <lineage>
        <taxon>Eukaryota</taxon>
        <taxon>Viridiplantae</taxon>
        <taxon>Streptophyta</taxon>
        <taxon>Embryophyta</taxon>
        <taxon>Tracheophyta</taxon>
        <taxon>Spermatophyta</taxon>
        <taxon>Magnoliopsida</taxon>
        <taxon>eudicotyledons</taxon>
        <taxon>Gunneridae</taxon>
        <taxon>Pentapetalae</taxon>
        <taxon>rosids</taxon>
        <taxon>malvids</taxon>
        <taxon>Malvales</taxon>
        <taxon>Malvaceae</taxon>
        <taxon>Malvoideae</taxon>
        <taxon>Hibiscus</taxon>
    </lineage>
</organism>
<name>A0ABR2R102_9ROSI</name>
<dbReference type="Proteomes" id="UP001396334">
    <property type="component" value="Unassembled WGS sequence"/>
</dbReference>
<accession>A0ABR2R102</accession>
<gene>
    <name evidence="2" type="ORF">V6N11_018996</name>
</gene>
<proteinExistence type="predicted"/>
<evidence type="ECO:0000256" key="1">
    <source>
        <dbReference type="SAM" id="MobiDB-lite"/>
    </source>
</evidence>
<dbReference type="EMBL" id="JBBPBN010000028">
    <property type="protein sequence ID" value="KAK9006662.1"/>
    <property type="molecule type" value="Genomic_DNA"/>
</dbReference>
<evidence type="ECO:0000313" key="2">
    <source>
        <dbReference type="EMBL" id="KAK9006662.1"/>
    </source>
</evidence>
<protein>
    <submittedName>
        <fullName evidence="2">Uncharacterized protein</fullName>
    </submittedName>
</protein>
<sequence>MDATQFIITVDDVCSASCLSLVIWCMACADVFHLIAPCVQIGDRCRLGPSVIGSVLALERAQLGACYCTNTNALLAAANTSVGANLPDIAQVEKMSPTKGDATDNILASTSLVDVNTKVPMVTVFESPTNESFGSTMVPTLNNVGEGGLDYDLGKSFLATPNMLVMFDAWISNQSSSHTATIDEGTPLLISRGAKRRLSMQHDSKTKKPRPPPNISKTRAGMSSVKNSSAEVVSQPRRGK</sequence>